<protein>
    <recommendedName>
        <fullName evidence="3">Adenylate/guanylate cyclase domain-containing protein</fullName>
    </recommendedName>
</protein>
<gene>
    <name evidence="1" type="ORF">ACFOGJ_25905</name>
</gene>
<proteinExistence type="predicted"/>
<evidence type="ECO:0000313" key="2">
    <source>
        <dbReference type="Proteomes" id="UP001595528"/>
    </source>
</evidence>
<accession>A0ABV7L7V6</accession>
<reference evidence="2" key="1">
    <citation type="journal article" date="2019" name="Int. J. Syst. Evol. Microbiol.">
        <title>The Global Catalogue of Microorganisms (GCM) 10K type strain sequencing project: providing services to taxonomists for standard genome sequencing and annotation.</title>
        <authorList>
            <consortium name="The Broad Institute Genomics Platform"/>
            <consortium name="The Broad Institute Genome Sequencing Center for Infectious Disease"/>
            <person name="Wu L."/>
            <person name="Ma J."/>
        </authorList>
    </citation>
    <scope>NUCLEOTIDE SEQUENCE [LARGE SCALE GENOMIC DNA]</scope>
    <source>
        <strain evidence="2">KCTC 42964</strain>
    </source>
</reference>
<dbReference type="Proteomes" id="UP001595528">
    <property type="component" value="Unassembled WGS sequence"/>
</dbReference>
<dbReference type="RefSeq" id="WP_379906139.1">
    <property type="nucleotide sequence ID" value="NZ_JBHRTR010000048.1"/>
</dbReference>
<organism evidence="1 2">
    <name type="scientific">Marinibaculum pumilum</name>
    <dbReference type="NCBI Taxonomy" id="1766165"/>
    <lineage>
        <taxon>Bacteria</taxon>
        <taxon>Pseudomonadati</taxon>
        <taxon>Pseudomonadota</taxon>
        <taxon>Alphaproteobacteria</taxon>
        <taxon>Rhodospirillales</taxon>
        <taxon>Rhodospirillaceae</taxon>
        <taxon>Marinibaculum</taxon>
    </lineage>
</organism>
<sequence length="46" mass="4893">MTLHSGYLLMADISGYTAFLTSSEQEHANPSLLTALVEQVGAPLTL</sequence>
<evidence type="ECO:0000313" key="1">
    <source>
        <dbReference type="EMBL" id="MFC3230710.1"/>
    </source>
</evidence>
<evidence type="ECO:0008006" key="3">
    <source>
        <dbReference type="Google" id="ProtNLM"/>
    </source>
</evidence>
<comment type="caution">
    <text evidence="1">The sequence shown here is derived from an EMBL/GenBank/DDBJ whole genome shotgun (WGS) entry which is preliminary data.</text>
</comment>
<keyword evidence="2" id="KW-1185">Reference proteome</keyword>
<name>A0ABV7L7V6_9PROT</name>
<dbReference type="EMBL" id="JBHRTR010000048">
    <property type="protein sequence ID" value="MFC3230710.1"/>
    <property type="molecule type" value="Genomic_DNA"/>
</dbReference>